<evidence type="ECO:0000256" key="1">
    <source>
        <dbReference type="SAM" id="SignalP"/>
    </source>
</evidence>
<feature type="chain" id="PRO_5014856928" evidence="1">
    <location>
        <begin position="28"/>
        <end position="121"/>
    </location>
</feature>
<organism evidence="2">
    <name type="scientific">Anopheles darlingi</name>
    <name type="common">Mosquito</name>
    <dbReference type="NCBI Taxonomy" id="43151"/>
    <lineage>
        <taxon>Eukaryota</taxon>
        <taxon>Metazoa</taxon>
        <taxon>Ecdysozoa</taxon>
        <taxon>Arthropoda</taxon>
        <taxon>Hexapoda</taxon>
        <taxon>Insecta</taxon>
        <taxon>Pterygota</taxon>
        <taxon>Neoptera</taxon>
        <taxon>Endopterygota</taxon>
        <taxon>Diptera</taxon>
        <taxon>Nematocera</taxon>
        <taxon>Culicoidea</taxon>
        <taxon>Culicidae</taxon>
        <taxon>Anophelinae</taxon>
        <taxon>Anopheles</taxon>
    </lineage>
</organism>
<name>A0A2M4DM16_ANODA</name>
<evidence type="ECO:0000313" key="2">
    <source>
        <dbReference type="EMBL" id="MBW78597.1"/>
    </source>
</evidence>
<sequence>MSSFRVLPLAFRLVVFISVSSLSPATSISSETSSSSDISASSRLRNSKFAMTAASESSIIASVTDDGFLAGVRRPCDSLARLFDSVPPFTFGLTFSSCSLLLFRPSSERTRFERMSMIVSV</sequence>
<accession>A0A2M4DM16</accession>
<proteinExistence type="predicted"/>
<dbReference type="EMBL" id="GGFL01014419">
    <property type="protein sequence ID" value="MBW78597.1"/>
    <property type="molecule type" value="Transcribed_RNA"/>
</dbReference>
<feature type="signal peptide" evidence="1">
    <location>
        <begin position="1"/>
        <end position="27"/>
    </location>
</feature>
<dbReference type="AlphaFoldDB" id="A0A2M4DM16"/>
<keyword evidence="1" id="KW-0732">Signal</keyword>
<reference evidence="2" key="1">
    <citation type="submission" date="2018-01" db="EMBL/GenBank/DDBJ databases">
        <title>An insight into the sialome of Amazonian anophelines.</title>
        <authorList>
            <person name="Ribeiro J.M."/>
            <person name="Scarpassa V."/>
            <person name="Calvo E."/>
        </authorList>
    </citation>
    <scope>NUCLEOTIDE SEQUENCE</scope>
</reference>
<protein>
    <submittedName>
        <fullName evidence="2">Putative secreted protein</fullName>
    </submittedName>
</protein>